<comment type="caution">
    <text evidence="4">The sequence shown here is derived from an EMBL/GenBank/DDBJ whole genome shotgun (WGS) entry which is preliminary data.</text>
</comment>
<evidence type="ECO:0000313" key="4">
    <source>
        <dbReference type="EMBL" id="KEQ24868.1"/>
    </source>
</evidence>
<feature type="domain" description="N-acetyltransferase" evidence="3">
    <location>
        <begin position="3"/>
        <end position="158"/>
    </location>
</feature>
<dbReference type="EMBL" id="JNVM01000013">
    <property type="protein sequence ID" value="KEQ24868.1"/>
    <property type="molecule type" value="Genomic_DNA"/>
</dbReference>
<protein>
    <submittedName>
        <fullName evidence="4">Acetyltransferase</fullName>
    </submittedName>
</protein>
<dbReference type="PANTHER" id="PTHR43800">
    <property type="entry name" value="PEPTIDYL-LYSINE N-ACETYLTRANSFERASE YJAB"/>
    <property type="match status" value="1"/>
</dbReference>
<keyword evidence="1 4" id="KW-0808">Transferase</keyword>
<dbReference type="PROSITE" id="PS51186">
    <property type="entry name" value="GNAT"/>
    <property type="match status" value="1"/>
</dbReference>
<dbReference type="CDD" id="cd04301">
    <property type="entry name" value="NAT_SF"/>
    <property type="match status" value="1"/>
</dbReference>
<evidence type="ECO:0000259" key="3">
    <source>
        <dbReference type="PROSITE" id="PS51186"/>
    </source>
</evidence>
<dbReference type="eggNOG" id="COG0456">
    <property type="taxonomic scope" value="Bacteria"/>
</dbReference>
<dbReference type="Pfam" id="PF00583">
    <property type="entry name" value="Acetyltransf_1"/>
    <property type="match status" value="1"/>
</dbReference>
<evidence type="ECO:0000256" key="1">
    <source>
        <dbReference type="ARBA" id="ARBA00022679"/>
    </source>
</evidence>
<dbReference type="PANTHER" id="PTHR43800:SF1">
    <property type="entry name" value="PEPTIDYL-LYSINE N-ACETYLTRANSFERASE YJAB"/>
    <property type="match status" value="1"/>
</dbReference>
<proteinExistence type="predicted"/>
<name>A0A081P2E5_9BACL</name>
<dbReference type="OrthoDB" id="8116329at2"/>
<evidence type="ECO:0000256" key="2">
    <source>
        <dbReference type="ARBA" id="ARBA00023315"/>
    </source>
</evidence>
<gene>
    <name evidence="4" type="ORF">ET33_05735</name>
</gene>
<dbReference type="InterPro" id="IPR016181">
    <property type="entry name" value="Acyl_CoA_acyltransferase"/>
</dbReference>
<accession>A0A081P2E5</accession>
<reference evidence="4 5" key="1">
    <citation type="submission" date="2014-06" db="EMBL/GenBank/DDBJ databases">
        <title>Draft genome sequence of Paenibacillus sp. MSt1.</title>
        <authorList>
            <person name="Aw Y.K."/>
            <person name="Ong K.S."/>
            <person name="Gan H.M."/>
            <person name="Lee S.M."/>
        </authorList>
    </citation>
    <scope>NUCLEOTIDE SEQUENCE [LARGE SCALE GENOMIC DNA]</scope>
    <source>
        <strain evidence="4 5">MSt1</strain>
    </source>
</reference>
<dbReference type="GO" id="GO:0016747">
    <property type="term" value="F:acyltransferase activity, transferring groups other than amino-acyl groups"/>
    <property type="evidence" value="ECO:0007669"/>
    <property type="project" value="InterPro"/>
</dbReference>
<organism evidence="4 5">
    <name type="scientific">Paenibacillus tyrfis</name>
    <dbReference type="NCBI Taxonomy" id="1501230"/>
    <lineage>
        <taxon>Bacteria</taxon>
        <taxon>Bacillati</taxon>
        <taxon>Bacillota</taxon>
        <taxon>Bacilli</taxon>
        <taxon>Bacillales</taxon>
        <taxon>Paenibacillaceae</taxon>
        <taxon>Paenibacillus</taxon>
    </lineage>
</organism>
<dbReference type="RefSeq" id="WP_036683967.1">
    <property type="nucleotide sequence ID" value="NZ_JNVM01000013.1"/>
</dbReference>
<dbReference type="AlphaFoldDB" id="A0A081P2E5"/>
<evidence type="ECO:0000313" key="5">
    <source>
        <dbReference type="Proteomes" id="UP000028123"/>
    </source>
</evidence>
<keyword evidence="2" id="KW-0012">Acyltransferase</keyword>
<sequence length="166" mass="18655">MNEVYRQATLDDAELVLGVIRRAYRSIGELKIEFAAVHADLEMVRTNIAEHASYVLEIGGTIVATISLRSLPEVTDLPFLYNFAVDPAYANRGVGSKLLSYAEEAVVRDILLSPAVVLATSAKHPWLLPMYERKGYVRFYERELGRDDKLVFLRKNLLPEVRATTG</sequence>
<dbReference type="SUPFAM" id="SSF55729">
    <property type="entry name" value="Acyl-CoA N-acyltransferases (Nat)"/>
    <property type="match status" value="1"/>
</dbReference>
<dbReference type="Gene3D" id="3.40.630.30">
    <property type="match status" value="1"/>
</dbReference>
<keyword evidence="5" id="KW-1185">Reference proteome</keyword>
<dbReference type="Proteomes" id="UP000028123">
    <property type="component" value="Unassembled WGS sequence"/>
</dbReference>
<dbReference type="InterPro" id="IPR000182">
    <property type="entry name" value="GNAT_dom"/>
</dbReference>